<evidence type="ECO:0000313" key="12">
    <source>
        <dbReference type="Proteomes" id="UP000288102"/>
    </source>
</evidence>
<dbReference type="InterPro" id="IPR003594">
    <property type="entry name" value="HATPase_dom"/>
</dbReference>
<dbReference type="CDD" id="cd00130">
    <property type="entry name" value="PAS"/>
    <property type="match status" value="1"/>
</dbReference>
<dbReference type="InterPro" id="IPR004358">
    <property type="entry name" value="Sig_transdc_His_kin-like_C"/>
</dbReference>
<dbReference type="Gene3D" id="3.30.565.10">
    <property type="entry name" value="Histidine kinase-like ATPase, C-terminal domain"/>
    <property type="match status" value="1"/>
</dbReference>
<evidence type="ECO:0000256" key="4">
    <source>
        <dbReference type="ARBA" id="ARBA00022741"/>
    </source>
</evidence>
<dbReference type="PROSITE" id="PS50112">
    <property type="entry name" value="PAS"/>
    <property type="match status" value="1"/>
</dbReference>
<keyword evidence="8" id="KW-0472">Membrane</keyword>
<evidence type="ECO:0000259" key="10">
    <source>
        <dbReference type="PROSITE" id="PS50112"/>
    </source>
</evidence>
<feature type="domain" description="Histidine kinase" evidence="9">
    <location>
        <begin position="229"/>
        <end position="450"/>
    </location>
</feature>
<evidence type="ECO:0000256" key="5">
    <source>
        <dbReference type="ARBA" id="ARBA00022777"/>
    </source>
</evidence>
<dbReference type="Pfam" id="PF02518">
    <property type="entry name" value="HATPase_c"/>
    <property type="match status" value="1"/>
</dbReference>
<keyword evidence="12" id="KW-1185">Reference proteome</keyword>
<keyword evidence="3" id="KW-0808">Transferase</keyword>
<keyword evidence="6" id="KW-0067">ATP-binding</keyword>
<evidence type="ECO:0000256" key="8">
    <source>
        <dbReference type="SAM" id="Phobius"/>
    </source>
</evidence>
<gene>
    <name evidence="11" type="ORF">D0817_19930</name>
</gene>
<dbReference type="PANTHER" id="PTHR43065:SF46">
    <property type="entry name" value="C4-DICARBOXYLATE TRANSPORT SENSOR PROTEIN DCTB"/>
    <property type="match status" value="1"/>
</dbReference>
<dbReference type="AlphaFoldDB" id="A0A434A2L1"/>
<evidence type="ECO:0000256" key="1">
    <source>
        <dbReference type="ARBA" id="ARBA00000085"/>
    </source>
</evidence>
<dbReference type="OrthoDB" id="1931120at2"/>
<keyword evidence="4" id="KW-0547">Nucleotide-binding</keyword>
<dbReference type="RefSeq" id="WP_127340075.1">
    <property type="nucleotide sequence ID" value="NZ_QWDM01000015.1"/>
</dbReference>
<dbReference type="InterPro" id="IPR036890">
    <property type="entry name" value="HATPase_C_sf"/>
</dbReference>
<dbReference type="PROSITE" id="PS50109">
    <property type="entry name" value="HIS_KIN"/>
    <property type="match status" value="1"/>
</dbReference>
<dbReference type="EMBL" id="QWDM01000015">
    <property type="protein sequence ID" value="RUT68631.1"/>
    <property type="molecule type" value="Genomic_DNA"/>
</dbReference>
<keyword evidence="8" id="KW-0812">Transmembrane</keyword>
<keyword evidence="8" id="KW-1133">Transmembrane helix</keyword>
<evidence type="ECO:0000256" key="6">
    <source>
        <dbReference type="ARBA" id="ARBA00022840"/>
    </source>
</evidence>
<keyword evidence="7" id="KW-0902">Two-component regulatory system</keyword>
<accession>A0A434A2L1</accession>
<dbReference type="PRINTS" id="PR00344">
    <property type="entry name" value="BCTRLSENSOR"/>
</dbReference>
<dbReference type="SUPFAM" id="SSF55874">
    <property type="entry name" value="ATPase domain of HSP90 chaperone/DNA topoisomerase II/histidine kinase"/>
    <property type="match status" value="1"/>
</dbReference>
<dbReference type="GO" id="GO:0005524">
    <property type="term" value="F:ATP binding"/>
    <property type="evidence" value="ECO:0007669"/>
    <property type="project" value="UniProtKB-KW"/>
</dbReference>
<dbReference type="SMART" id="SM00387">
    <property type="entry name" value="HATPase_c"/>
    <property type="match status" value="1"/>
</dbReference>
<comment type="catalytic activity">
    <reaction evidence="1">
        <text>ATP + protein L-histidine = ADP + protein N-phospho-L-histidine.</text>
        <dbReference type="EC" id="2.7.13.3"/>
    </reaction>
</comment>
<evidence type="ECO:0000313" key="11">
    <source>
        <dbReference type="EMBL" id="RUT68631.1"/>
    </source>
</evidence>
<organism evidence="11 12">
    <name type="scientific">Flavobacterium cupreum</name>
    <dbReference type="NCBI Taxonomy" id="2133766"/>
    <lineage>
        <taxon>Bacteria</taxon>
        <taxon>Pseudomonadati</taxon>
        <taxon>Bacteroidota</taxon>
        <taxon>Flavobacteriia</taxon>
        <taxon>Flavobacteriales</taxon>
        <taxon>Flavobacteriaceae</taxon>
        <taxon>Flavobacterium</taxon>
    </lineage>
</organism>
<dbReference type="InterPro" id="IPR000014">
    <property type="entry name" value="PAS"/>
</dbReference>
<dbReference type="InterPro" id="IPR035965">
    <property type="entry name" value="PAS-like_dom_sf"/>
</dbReference>
<comment type="caution">
    <text evidence="11">The sequence shown here is derived from an EMBL/GenBank/DDBJ whole genome shotgun (WGS) entry which is preliminary data.</text>
</comment>
<dbReference type="GO" id="GO:0004673">
    <property type="term" value="F:protein histidine kinase activity"/>
    <property type="evidence" value="ECO:0007669"/>
    <property type="project" value="UniProtKB-EC"/>
</dbReference>
<evidence type="ECO:0000256" key="3">
    <source>
        <dbReference type="ARBA" id="ARBA00022679"/>
    </source>
</evidence>
<dbReference type="GO" id="GO:0000160">
    <property type="term" value="P:phosphorelay signal transduction system"/>
    <property type="evidence" value="ECO:0007669"/>
    <property type="project" value="UniProtKB-KW"/>
</dbReference>
<dbReference type="Proteomes" id="UP000288102">
    <property type="component" value="Unassembled WGS sequence"/>
</dbReference>
<sequence>MVSIRFYLYIVLRVVLITLSSLGFAFCFDREFYLFSCLFLLLLVVQVLLFIRYINYTNRKLSNFLNGIENEDFTLHFPEEDLIKPFKSLNQSLNKVNGLIHELHLKKQAQEQFYHEILKQANIGIFAYNESGHIIYSNPTVETLLNYRPLNHIKQLRQIDEKLYSLFDNLKPFEQKLFQLTNEREKKQLSIKSSTISINKENLFLVTIQDINKELDEKEADSWIKLIKVLTHEIMNSIAPITSISESILKYYKIQNKLISIGEIEEIHIINTAKGLEIIGEQGDNLMSFVRSYRTLLSVPAPEKEIVHAKTLLDNLFLLINPNSPDIKIDIEIFPENLAFFIDKKQITQVLINLGKNALQSLNNQENGIIKISAGIDSSDKKFIIVADNGPGITPEILEEVFVPFFTTKNTGTGIGLSLSKQIMRLHEGTIKVHSIPNTETSFILNFLNN</sequence>
<feature type="transmembrane region" description="Helical" evidence="8">
    <location>
        <begin position="32"/>
        <end position="51"/>
    </location>
</feature>
<protein>
    <recommendedName>
        <fullName evidence="2">histidine kinase</fullName>
        <ecNumber evidence="2">2.7.13.3</ecNumber>
    </recommendedName>
</protein>
<feature type="transmembrane region" description="Helical" evidence="8">
    <location>
        <begin position="7"/>
        <end position="26"/>
    </location>
</feature>
<evidence type="ECO:0000256" key="7">
    <source>
        <dbReference type="ARBA" id="ARBA00023012"/>
    </source>
</evidence>
<dbReference type="Gene3D" id="3.30.450.20">
    <property type="entry name" value="PAS domain"/>
    <property type="match status" value="1"/>
</dbReference>
<dbReference type="InterPro" id="IPR005467">
    <property type="entry name" value="His_kinase_dom"/>
</dbReference>
<evidence type="ECO:0000256" key="2">
    <source>
        <dbReference type="ARBA" id="ARBA00012438"/>
    </source>
</evidence>
<evidence type="ECO:0000259" key="9">
    <source>
        <dbReference type="PROSITE" id="PS50109"/>
    </source>
</evidence>
<dbReference type="EC" id="2.7.13.3" evidence="2"/>
<reference evidence="12" key="1">
    <citation type="journal article" date="2019" name="Syst. Appl. Microbiol.">
        <title>Flavobacterium circumlabens sp. nov. and Flavobacterium cupreum sp. nov., two psychrotrophic species isolated from Antarctic environmental samples.</title>
        <authorList>
            <person name="Kralova S."/>
            <person name="Busse H.-J."/>
            <person name="Svec P."/>
            <person name="Maslanova I."/>
            <person name="Stankova E."/>
            <person name="Bartak M."/>
            <person name="Sedlacek I."/>
        </authorList>
    </citation>
    <scope>NUCLEOTIDE SEQUENCE [LARGE SCALE GENOMIC DNA]</scope>
    <source>
        <strain evidence="12">CCM 8825</strain>
    </source>
</reference>
<dbReference type="PANTHER" id="PTHR43065">
    <property type="entry name" value="SENSOR HISTIDINE KINASE"/>
    <property type="match status" value="1"/>
</dbReference>
<name>A0A434A2L1_9FLAO</name>
<proteinExistence type="predicted"/>
<feature type="domain" description="PAS" evidence="10">
    <location>
        <begin position="110"/>
        <end position="149"/>
    </location>
</feature>
<keyword evidence="5 11" id="KW-0418">Kinase</keyword>
<dbReference type="SUPFAM" id="SSF55785">
    <property type="entry name" value="PYP-like sensor domain (PAS domain)"/>
    <property type="match status" value="1"/>
</dbReference>